<organism evidence="1 2">
    <name type="scientific">Romanomermis culicivorax</name>
    <name type="common">Nematode worm</name>
    <dbReference type="NCBI Taxonomy" id="13658"/>
    <lineage>
        <taxon>Eukaryota</taxon>
        <taxon>Metazoa</taxon>
        <taxon>Ecdysozoa</taxon>
        <taxon>Nematoda</taxon>
        <taxon>Enoplea</taxon>
        <taxon>Dorylaimia</taxon>
        <taxon>Mermithida</taxon>
        <taxon>Mermithoidea</taxon>
        <taxon>Mermithidae</taxon>
        <taxon>Romanomermis</taxon>
    </lineage>
</organism>
<evidence type="ECO:0000313" key="2">
    <source>
        <dbReference type="WBParaSite" id="nRc.2.0.1.t44293-RA"/>
    </source>
</evidence>
<name>A0A915KZB9_ROMCU</name>
<dbReference type="Proteomes" id="UP000887565">
    <property type="component" value="Unplaced"/>
</dbReference>
<keyword evidence="1" id="KW-1185">Reference proteome</keyword>
<proteinExistence type="predicted"/>
<reference evidence="2" key="1">
    <citation type="submission" date="2022-11" db="UniProtKB">
        <authorList>
            <consortium name="WormBaseParasite"/>
        </authorList>
    </citation>
    <scope>IDENTIFICATION</scope>
</reference>
<accession>A0A915KZB9</accession>
<dbReference type="WBParaSite" id="nRc.2.0.1.t44293-RA">
    <property type="protein sequence ID" value="nRc.2.0.1.t44293-RA"/>
    <property type="gene ID" value="nRc.2.0.1.g44293"/>
</dbReference>
<sequence>MALFVEDYGALMESSRLWNHPIINISCRLEDQTNQVNYDLWHYGTRPKWTIVVCSMQVLAVFNCQYE</sequence>
<dbReference type="AlphaFoldDB" id="A0A915KZB9"/>
<evidence type="ECO:0000313" key="1">
    <source>
        <dbReference type="Proteomes" id="UP000887565"/>
    </source>
</evidence>
<protein>
    <submittedName>
        <fullName evidence="2">Uncharacterized protein</fullName>
    </submittedName>
</protein>